<dbReference type="InterPro" id="IPR011698">
    <property type="entry name" value="GATase_3"/>
</dbReference>
<evidence type="ECO:0000256" key="1">
    <source>
        <dbReference type="ARBA" id="ARBA00001946"/>
    </source>
</evidence>
<keyword evidence="6" id="KW-0315">Glutamine amidotransferase</keyword>
<dbReference type="InterPro" id="IPR002586">
    <property type="entry name" value="CobQ/CobB/MinD/ParA_Nub-bd_dom"/>
</dbReference>
<dbReference type="InterPro" id="IPR004484">
    <property type="entry name" value="CbiA/CobB_synth"/>
</dbReference>
<protein>
    <recommendedName>
        <fullName evidence="8">Fe/B12 periplasmic-binding domain-containing protein</fullName>
    </recommendedName>
</protein>
<evidence type="ECO:0000256" key="4">
    <source>
        <dbReference type="ARBA" id="ARBA00022840"/>
    </source>
</evidence>
<evidence type="ECO:0000256" key="7">
    <source>
        <dbReference type="SAM" id="MobiDB-lite"/>
    </source>
</evidence>
<dbReference type="Gene3D" id="3.40.50.1980">
    <property type="entry name" value="Nitrogenase molybdenum iron protein domain"/>
    <property type="match status" value="2"/>
</dbReference>
<keyword evidence="2" id="KW-0436">Ligase</keyword>
<dbReference type="PROSITE" id="PS51274">
    <property type="entry name" value="GATASE_COBBQ"/>
    <property type="match status" value="1"/>
</dbReference>
<dbReference type="GO" id="GO:0042242">
    <property type="term" value="F:cobyrinic acid a,c-diamide synthase activity"/>
    <property type="evidence" value="ECO:0007669"/>
    <property type="project" value="InterPro"/>
</dbReference>
<dbReference type="AlphaFoldDB" id="A0A7S0KGM8"/>
<accession>A0A7S0KGM8</accession>
<proteinExistence type="predicted"/>
<organism evidence="9">
    <name type="scientific">Ostreococcus mediterraneus</name>
    <dbReference type="NCBI Taxonomy" id="1486918"/>
    <lineage>
        <taxon>Eukaryota</taxon>
        <taxon>Viridiplantae</taxon>
        <taxon>Chlorophyta</taxon>
        <taxon>Mamiellophyceae</taxon>
        <taxon>Mamiellales</taxon>
        <taxon>Bathycoccaceae</taxon>
        <taxon>Ostreococcus</taxon>
    </lineage>
</organism>
<gene>
    <name evidence="9" type="ORF">OMED0929_LOCUS2300</name>
</gene>
<evidence type="ECO:0000256" key="6">
    <source>
        <dbReference type="ARBA" id="ARBA00022962"/>
    </source>
</evidence>
<dbReference type="Gene3D" id="3.40.50.300">
    <property type="entry name" value="P-loop containing nucleotide triphosphate hydrolases"/>
    <property type="match status" value="2"/>
</dbReference>
<feature type="region of interest" description="Disordered" evidence="7">
    <location>
        <begin position="241"/>
        <end position="261"/>
    </location>
</feature>
<dbReference type="PROSITE" id="PS50983">
    <property type="entry name" value="FE_B12_PBP"/>
    <property type="match status" value="1"/>
</dbReference>
<dbReference type="Pfam" id="PF01497">
    <property type="entry name" value="Peripla_BP_2"/>
    <property type="match status" value="1"/>
</dbReference>
<reference evidence="9" key="1">
    <citation type="submission" date="2021-01" db="EMBL/GenBank/DDBJ databases">
        <authorList>
            <person name="Corre E."/>
            <person name="Pelletier E."/>
            <person name="Niang G."/>
            <person name="Scheremetjew M."/>
            <person name="Finn R."/>
            <person name="Kale V."/>
            <person name="Holt S."/>
            <person name="Cochrane G."/>
            <person name="Meng A."/>
            <person name="Brown T."/>
            <person name="Cohen L."/>
        </authorList>
    </citation>
    <scope>NUCLEOTIDE SEQUENCE</scope>
    <source>
        <strain evidence="9">Clade-D-RCC2572</strain>
    </source>
</reference>
<dbReference type="NCBIfam" id="NF002204">
    <property type="entry name" value="PRK01077.1"/>
    <property type="match status" value="1"/>
</dbReference>
<keyword evidence="4" id="KW-0067">ATP-binding</keyword>
<feature type="domain" description="Fe/B12 periplasmic-binding" evidence="8">
    <location>
        <begin position="661"/>
        <end position="1008"/>
    </location>
</feature>
<dbReference type="PANTHER" id="PTHR43873">
    <property type="entry name" value="COBYRINATE A,C-DIAMIDE SYNTHASE"/>
    <property type="match status" value="1"/>
</dbReference>
<dbReference type="SUPFAM" id="SSF52317">
    <property type="entry name" value="Class I glutamine amidotransferase-like"/>
    <property type="match status" value="1"/>
</dbReference>
<keyword evidence="5" id="KW-0460">Magnesium</keyword>
<feature type="compositionally biased region" description="Basic and acidic residues" evidence="7">
    <location>
        <begin position="251"/>
        <end position="261"/>
    </location>
</feature>
<dbReference type="SUPFAM" id="SSF53807">
    <property type="entry name" value="Helical backbone' metal receptor"/>
    <property type="match status" value="1"/>
</dbReference>
<sequence>MKAIVVGGTQRGVGKTTIAAALMLAFKRRGMRVKGFKIGSDFIDPLVHEHAIGVASENLDVYLTSERYAAERVASVADACDVCVIDGISGLYDGRDGMSEEGSTAHVAKLINAGVLLVVDCNAMARSIAAMIKGYREFDPDLDLIGVVFNKTGGDAHTIYLKDSLSAAGGGVEVFGGVPKDANAPVTGSGDGGGAPPPMSSTSASEVSTQQRIAHMATILEKNVNLDALLEAIPPYVPPELETPIVEDAQDDRRDRTREAEVRKSSKDKVRIAVARDEAFCFYYPDNLAKLEEAGAELVYFSPIAGDALPADIRGVIFGGGYPEFHAQALLKNRPLRSAVTAFATSGGVVYGEGGGLMFLSQTLSAPDGSCPRSMCGVAPFATRLTSAVKTGYVEVTIAPGNPLFTPGARVRGQTFRYSEIDGDRPSKMRVSDDNRGIGWGATYEVQPEAKFGNAAGGVELDGFAWNKVLVSYIHLHFGVNPSLAHSFVAACRSVGADASETAERAAMVSRRTLSRSFGPLTPVNSKKLVDGFSRSKSEEDFEQKSSNTSPKSGGVDSPPEKVKQLLPPRRARAMSRDFREFELDSAEGMGMFRSRSSASMQMLSSQIASKLSSSLPRKQANSELDLATQLYYGNASSTATNDHLHAPPQLQLPAPQLVGSIISLSPSATSVLFALGLGDRVIGVTDACLIPSDINVAPKIIARHSSGCSPTSSSGLGLAQRQSHNSLASNEQEYGGLHHNSSYGSLNRLMGKEKDSGLSSDKWALFDVNFVRHAEARLIFTPDTCEDCTDLRNSTAKYLHEADVFLTGAEYDSTDDGTIEFDGSRPSIFPVAPQTLSDVLEMILQIGILCGVKERAVTLLTQLRSRMRTIARVVSTCDERPKVLSLEGLKPLFVGGHWVPEMKSIAGGIDELQEPGCSAERLRWEQVLSYAPDVLLLIPSYIGRSSEETMEKTLEKLEHLASQPGWWVLPAVRTRRVFILAHEMFCQAGPQLVDGVEMLARIFNQDAFPMELPQGVCLKLALEDGRSCRPKQLRKHFVEWR</sequence>
<evidence type="ECO:0000256" key="2">
    <source>
        <dbReference type="ARBA" id="ARBA00022598"/>
    </source>
</evidence>
<name>A0A7S0KGM8_9CHLO</name>
<feature type="region of interest" description="Disordered" evidence="7">
    <location>
        <begin position="534"/>
        <end position="574"/>
    </location>
</feature>
<dbReference type="PANTHER" id="PTHR43873:SF1">
    <property type="entry name" value="COBYRINATE A,C-DIAMIDE SYNTHASE"/>
    <property type="match status" value="1"/>
</dbReference>
<dbReference type="Pfam" id="PF07685">
    <property type="entry name" value="GATase_3"/>
    <property type="match status" value="1"/>
</dbReference>
<evidence type="ECO:0000256" key="3">
    <source>
        <dbReference type="ARBA" id="ARBA00022741"/>
    </source>
</evidence>
<dbReference type="SUPFAM" id="SSF52540">
    <property type="entry name" value="P-loop containing nucleoside triphosphate hydrolases"/>
    <property type="match status" value="1"/>
</dbReference>
<dbReference type="InterPro" id="IPR027417">
    <property type="entry name" value="P-loop_NTPase"/>
</dbReference>
<dbReference type="InterPro" id="IPR029062">
    <property type="entry name" value="Class_I_gatase-like"/>
</dbReference>
<evidence type="ECO:0000259" key="8">
    <source>
        <dbReference type="PROSITE" id="PS50983"/>
    </source>
</evidence>
<feature type="region of interest" description="Disordered" evidence="7">
    <location>
        <begin position="182"/>
        <end position="208"/>
    </location>
</feature>
<evidence type="ECO:0000313" key="9">
    <source>
        <dbReference type="EMBL" id="CAD8579504.1"/>
    </source>
</evidence>
<evidence type="ECO:0000256" key="5">
    <source>
        <dbReference type="ARBA" id="ARBA00022842"/>
    </source>
</evidence>
<comment type="cofactor">
    <cofactor evidence="1">
        <name>Mg(2+)</name>
        <dbReference type="ChEBI" id="CHEBI:18420"/>
    </cofactor>
</comment>
<dbReference type="Pfam" id="PF01656">
    <property type="entry name" value="CbiA"/>
    <property type="match status" value="1"/>
</dbReference>
<dbReference type="GO" id="GO:0005524">
    <property type="term" value="F:ATP binding"/>
    <property type="evidence" value="ECO:0007669"/>
    <property type="project" value="UniProtKB-KW"/>
</dbReference>
<dbReference type="EMBL" id="HBEW01002793">
    <property type="protein sequence ID" value="CAD8579504.1"/>
    <property type="molecule type" value="Transcribed_RNA"/>
</dbReference>
<dbReference type="InterPro" id="IPR002491">
    <property type="entry name" value="ABC_transptr_periplasmic_BD"/>
</dbReference>
<keyword evidence="3" id="KW-0547">Nucleotide-binding</keyword>
<dbReference type="NCBIfam" id="TIGR00379">
    <property type="entry name" value="cobB"/>
    <property type="match status" value="1"/>
</dbReference>